<gene>
    <name evidence="1" type="ORF">DPMN_172539</name>
</gene>
<proteinExistence type="predicted"/>
<dbReference type="AlphaFoldDB" id="A0A9D4IER3"/>
<name>A0A9D4IER3_DREPO</name>
<organism evidence="1 2">
    <name type="scientific">Dreissena polymorpha</name>
    <name type="common">Zebra mussel</name>
    <name type="synonym">Mytilus polymorpha</name>
    <dbReference type="NCBI Taxonomy" id="45954"/>
    <lineage>
        <taxon>Eukaryota</taxon>
        <taxon>Metazoa</taxon>
        <taxon>Spiralia</taxon>
        <taxon>Lophotrochozoa</taxon>
        <taxon>Mollusca</taxon>
        <taxon>Bivalvia</taxon>
        <taxon>Autobranchia</taxon>
        <taxon>Heteroconchia</taxon>
        <taxon>Euheterodonta</taxon>
        <taxon>Imparidentia</taxon>
        <taxon>Neoheterodontei</taxon>
        <taxon>Myida</taxon>
        <taxon>Dreissenoidea</taxon>
        <taxon>Dreissenidae</taxon>
        <taxon>Dreissena</taxon>
    </lineage>
</organism>
<dbReference type="Proteomes" id="UP000828390">
    <property type="component" value="Unassembled WGS sequence"/>
</dbReference>
<evidence type="ECO:0000313" key="1">
    <source>
        <dbReference type="EMBL" id="KAH3771230.1"/>
    </source>
</evidence>
<evidence type="ECO:0000313" key="2">
    <source>
        <dbReference type="Proteomes" id="UP000828390"/>
    </source>
</evidence>
<reference evidence="1" key="2">
    <citation type="submission" date="2020-11" db="EMBL/GenBank/DDBJ databases">
        <authorList>
            <person name="McCartney M.A."/>
            <person name="Auch B."/>
            <person name="Kono T."/>
            <person name="Mallez S."/>
            <person name="Becker A."/>
            <person name="Gohl D.M."/>
            <person name="Silverstein K.A.T."/>
            <person name="Koren S."/>
            <person name="Bechman K.B."/>
            <person name="Herman A."/>
            <person name="Abrahante J.E."/>
            <person name="Garbe J."/>
        </authorList>
    </citation>
    <scope>NUCLEOTIDE SEQUENCE</scope>
    <source>
        <strain evidence="1">Duluth1</strain>
        <tissue evidence="1">Whole animal</tissue>
    </source>
</reference>
<keyword evidence="2" id="KW-1185">Reference proteome</keyword>
<accession>A0A9D4IER3</accession>
<dbReference type="EMBL" id="JAIWYP010000009">
    <property type="protein sequence ID" value="KAH3771230.1"/>
    <property type="molecule type" value="Genomic_DNA"/>
</dbReference>
<comment type="caution">
    <text evidence="1">The sequence shown here is derived from an EMBL/GenBank/DDBJ whole genome shotgun (WGS) entry which is preliminary data.</text>
</comment>
<protein>
    <submittedName>
        <fullName evidence="1">Uncharacterized protein</fullName>
    </submittedName>
</protein>
<reference evidence="1" key="1">
    <citation type="journal article" date="2019" name="bioRxiv">
        <title>The Genome of the Zebra Mussel, Dreissena polymorpha: A Resource for Invasive Species Research.</title>
        <authorList>
            <person name="McCartney M.A."/>
            <person name="Auch B."/>
            <person name="Kono T."/>
            <person name="Mallez S."/>
            <person name="Zhang Y."/>
            <person name="Obille A."/>
            <person name="Becker A."/>
            <person name="Abrahante J.E."/>
            <person name="Garbe J."/>
            <person name="Badalamenti J.P."/>
            <person name="Herman A."/>
            <person name="Mangelson H."/>
            <person name="Liachko I."/>
            <person name="Sullivan S."/>
            <person name="Sone E.D."/>
            <person name="Koren S."/>
            <person name="Silverstein K.A.T."/>
            <person name="Beckman K.B."/>
            <person name="Gohl D.M."/>
        </authorList>
    </citation>
    <scope>NUCLEOTIDE SEQUENCE</scope>
    <source>
        <strain evidence="1">Duluth1</strain>
        <tissue evidence="1">Whole animal</tissue>
    </source>
</reference>
<sequence length="143" mass="15724">MIQRSIDPITAGCDDQGICRPIGYKKVTESCAEYECQFNETYKDAFFTLSSGACKTKTGECKKVDQSWTEKRNDSCLTFQCQAVALGYVSRMTQQSCIDADGVCRPIGSTGFPAMVNNKRQPDCRCELSEAVASSLTIRCSVP</sequence>